<reference evidence="1 2" key="1">
    <citation type="submission" date="2019-05" db="EMBL/GenBank/DDBJ databases">
        <authorList>
            <consortium name="Pathogen Informatics"/>
        </authorList>
    </citation>
    <scope>NUCLEOTIDE SEQUENCE [LARGE SCALE GENOMIC DNA]</scope>
    <source>
        <strain evidence="1 2">NCTC5338</strain>
    </source>
</reference>
<proteinExistence type="predicted"/>
<evidence type="ECO:0000313" key="2">
    <source>
        <dbReference type="Proteomes" id="UP000307982"/>
    </source>
</evidence>
<accession>A0A4V0BU11</accession>
<dbReference type="AlphaFoldDB" id="A0A4V0BU11"/>
<name>A0A4V0BU11_9STRE</name>
<organism evidence="1 2">
    <name type="scientific">Streptococcus australis</name>
    <dbReference type="NCBI Taxonomy" id="113107"/>
    <lineage>
        <taxon>Bacteria</taxon>
        <taxon>Bacillati</taxon>
        <taxon>Bacillota</taxon>
        <taxon>Bacilli</taxon>
        <taxon>Lactobacillales</taxon>
        <taxon>Streptococcaceae</taxon>
        <taxon>Streptococcus</taxon>
    </lineage>
</organism>
<protein>
    <submittedName>
        <fullName evidence="1">Uncharacterized protein</fullName>
    </submittedName>
</protein>
<evidence type="ECO:0000313" key="1">
    <source>
        <dbReference type="EMBL" id="VTS69971.1"/>
    </source>
</evidence>
<sequence>MSLFGKYKEEFDKKYGTSETFVAFLPEHLKYNKVVELRKKNGSSNEQYYKWQFLYSIVNSGMYARDFIGTEVQFPKGNKDSAPIKLDAAIFDDIEWFGHYQKYWQNNDLDSLEWLKQHLLVALEFKKEDAKNVAEVWDKQLKSYMNESRKDPCFGVLYDTERLFLFKKEEKSFVRYSDEYNVKGLASKTSELSLLVPDPYVNLPDFNTLISKGHSKKIDITRQKIKDLEVISGIQSIQINNSMSSILKMMDRVGLVNQKGFEILI</sequence>
<gene>
    <name evidence="1" type="ORF">NCTC5338_00526</name>
</gene>
<dbReference type="Proteomes" id="UP000307982">
    <property type="component" value="Chromosome"/>
</dbReference>
<dbReference type="EMBL" id="LR594040">
    <property type="protein sequence ID" value="VTS69971.1"/>
    <property type="molecule type" value="Genomic_DNA"/>
</dbReference>